<dbReference type="PANTHER" id="PTHR34475:SF1">
    <property type="entry name" value="CYTOSKELETON PROTEIN RODZ"/>
    <property type="match status" value="1"/>
</dbReference>
<dbReference type="EMBL" id="JAJHJB010000003">
    <property type="protein sequence ID" value="MCC5464455.1"/>
    <property type="molecule type" value="Genomic_DNA"/>
</dbReference>
<dbReference type="InterPro" id="IPR025194">
    <property type="entry name" value="RodZ-like_C"/>
</dbReference>
<keyword evidence="3" id="KW-1185">Reference proteome</keyword>
<dbReference type="PANTHER" id="PTHR34475">
    <property type="match status" value="1"/>
</dbReference>
<dbReference type="Pfam" id="PF13413">
    <property type="entry name" value="HTH_25"/>
    <property type="match status" value="1"/>
</dbReference>
<dbReference type="CDD" id="cd00093">
    <property type="entry name" value="HTH_XRE"/>
    <property type="match status" value="1"/>
</dbReference>
<feature type="domain" description="Cytoskeleton protein RodZ-like C-terminal" evidence="1">
    <location>
        <begin position="175"/>
        <end position="237"/>
    </location>
</feature>
<organism evidence="2 3">
    <name type="scientific">Pelosinus baikalensis</name>
    <dbReference type="NCBI Taxonomy" id="2892015"/>
    <lineage>
        <taxon>Bacteria</taxon>
        <taxon>Bacillati</taxon>
        <taxon>Bacillota</taxon>
        <taxon>Negativicutes</taxon>
        <taxon>Selenomonadales</taxon>
        <taxon>Sporomusaceae</taxon>
        <taxon>Pelosinus</taxon>
    </lineage>
</organism>
<dbReference type="Pfam" id="PF13464">
    <property type="entry name" value="RodZ_C"/>
    <property type="match status" value="1"/>
</dbReference>
<proteinExistence type="predicted"/>
<dbReference type="Gene3D" id="1.10.260.40">
    <property type="entry name" value="lambda repressor-like DNA-binding domains"/>
    <property type="match status" value="1"/>
</dbReference>
<evidence type="ECO:0000313" key="3">
    <source>
        <dbReference type="Proteomes" id="UP001165492"/>
    </source>
</evidence>
<dbReference type="Proteomes" id="UP001165492">
    <property type="component" value="Unassembled WGS sequence"/>
</dbReference>
<comment type="caution">
    <text evidence="2">The sequence shown here is derived from an EMBL/GenBank/DDBJ whole genome shotgun (WGS) entry which is preliminary data.</text>
</comment>
<gene>
    <name evidence="2" type="ORF">LMF89_03640</name>
</gene>
<sequence length="246" mass="26952">MQTIGEILRSEREKKGLSVKEIEIATSIRTVYITAIEEGNYDIIPGEVYLKGFIRNYANFLGLDGQQIVDLYRQSQNPTTVAEEMNKMDAPLKEKPMKKPNTTHSSKWLAIGAVAICVAGGAWWLQNSSSSSQEPKIDKQMQQPSPIIPSQEIKEQVAIPPTPASIKPVVIIAKYTDQCWTSVTADNKIIYEGTPQAGEALTWEAEKNITIKAGNAGGIDIVYNGQSLGKLGTKGEVLVKTFAANR</sequence>
<accession>A0ABS8HN26</accession>
<dbReference type="InterPro" id="IPR050400">
    <property type="entry name" value="Bact_Cytoskel_RodZ"/>
</dbReference>
<dbReference type="InterPro" id="IPR001387">
    <property type="entry name" value="Cro/C1-type_HTH"/>
</dbReference>
<reference evidence="2" key="1">
    <citation type="submission" date="2021-11" db="EMBL/GenBank/DDBJ databases">
        <title>Description of a new species Pelosinus isolated from the bottom sediments of Lake Baikal.</title>
        <authorList>
            <person name="Zakharyuk A."/>
        </authorList>
    </citation>
    <scope>NUCLEOTIDE SEQUENCE</scope>
    <source>
        <strain evidence="2">Bkl1</strain>
    </source>
</reference>
<dbReference type="RefSeq" id="WP_229533915.1">
    <property type="nucleotide sequence ID" value="NZ_JAJHJB010000003.1"/>
</dbReference>
<protein>
    <submittedName>
        <fullName evidence="2">DUF4115 domain-containing protein</fullName>
    </submittedName>
</protein>
<evidence type="ECO:0000313" key="2">
    <source>
        <dbReference type="EMBL" id="MCC5464455.1"/>
    </source>
</evidence>
<name>A0ABS8HN26_9FIRM</name>
<evidence type="ECO:0000259" key="1">
    <source>
        <dbReference type="Pfam" id="PF13464"/>
    </source>
</evidence>
<dbReference type="InterPro" id="IPR010982">
    <property type="entry name" value="Lambda_DNA-bd_dom_sf"/>
</dbReference>